<dbReference type="InterPro" id="IPR051717">
    <property type="entry name" value="MFS_MFSD6"/>
</dbReference>
<evidence type="ECO:0000313" key="10">
    <source>
        <dbReference type="Proteomes" id="UP000751190"/>
    </source>
</evidence>
<feature type="transmembrane region" description="Helical" evidence="7">
    <location>
        <begin position="167"/>
        <end position="189"/>
    </location>
</feature>
<dbReference type="OMA" id="NCHNDEE"/>
<dbReference type="Proteomes" id="UP000751190">
    <property type="component" value="Unassembled WGS sequence"/>
</dbReference>
<reference evidence="9" key="1">
    <citation type="submission" date="2021-05" db="EMBL/GenBank/DDBJ databases">
        <title>The genome of the haptophyte Pavlova lutheri (Diacronema luteri, Pavlovales) - a model for lipid biosynthesis in eukaryotic algae.</title>
        <authorList>
            <person name="Hulatt C.J."/>
            <person name="Posewitz M.C."/>
        </authorList>
    </citation>
    <scope>NUCLEOTIDE SEQUENCE</scope>
    <source>
        <strain evidence="9">NIVA-4/92</strain>
    </source>
</reference>
<feature type="transmembrane region" description="Helical" evidence="7">
    <location>
        <begin position="359"/>
        <end position="381"/>
    </location>
</feature>
<evidence type="ECO:0000256" key="6">
    <source>
        <dbReference type="SAM" id="MobiDB-lite"/>
    </source>
</evidence>
<dbReference type="PANTHER" id="PTHR16172">
    <property type="entry name" value="MAJOR FACILITATOR SUPERFAMILY DOMAIN-CONTAINING PROTEIN 6-LIKE"/>
    <property type="match status" value="1"/>
</dbReference>
<comment type="similarity">
    <text evidence="2">Belongs to the major facilitator superfamily. MFSD6 family.</text>
</comment>
<evidence type="ECO:0000256" key="1">
    <source>
        <dbReference type="ARBA" id="ARBA00004141"/>
    </source>
</evidence>
<accession>A0A8J5X998</accession>
<feature type="transmembrane region" description="Helical" evidence="7">
    <location>
        <begin position="45"/>
        <end position="65"/>
    </location>
</feature>
<keyword evidence="5 7" id="KW-0472">Membrane</keyword>
<evidence type="ECO:0000256" key="4">
    <source>
        <dbReference type="ARBA" id="ARBA00022989"/>
    </source>
</evidence>
<dbReference type="OrthoDB" id="515887at2759"/>
<evidence type="ECO:0000256" key="7">
    <source>
        <dbReference type="SAM" id="Phobius"/>
    </source>
</evidence>
<dbReference type="InterPro" id="IPR036259">
    <property type="entry name" value="MFS_trans_sf"/>
</dbReference>
<organism evidence="9 10">
    <name type="scientific">Diacronema lutheri</name>
    <name type="common">Unicellular marine alga</name>
    <name type="synonym">Monochrysis lutheri</name>
    <dbReference type="NCBI Taxonomy" id="2081491"/>
    <lineage>
        <taxon>Eukaryota</taxon>
        <taxon>Haptista</taxon>
        <taxon>Haptophyta</taxon>
        <taxon>Pavlovophyceae</taxon>
        <taxon>Pavlovales</taxon>
        <taxon>Pavlovaceae</taxon>
        <taxon>Diacronema</taxon>
    </lineage>
</organism>
<evidence type="ECO:0000256" key="2">
    <source>
        <dbReference type="ARBA" id="ARBA00005241"/>
    </source>
</evidence>
<gene>
    <name evidence="9" type="ORF">KFE25_002380</name>
</gene>
<dbReference type="SUPFAM" id="SSF103473">
    <property type="entry name" value="MFS general substrate transporter"/>
    <property type="match status" value="1"/>
</dbReference>
<dbReference type="AlphaFoldDB" id="A0A8J5X998"/>
<feature type="region of interest" description="Disordered" evidence="6">
    <location>
        <begin position="540"/>
        <end position="596"/>
    </location>
</feature>
<protein>
    <recommendedName>
        <fullName evidence="8">Major facilitator superfamily associated domain-containing protein</fullName>
    </recommendedName>
</protein>
<comment type="subcellular location">
    <subcellularLocation>
        <location evidence="1">Membrane</location>
        <topology evidence="1">Multi-pass membrane protein</topology>
    </subcellularLocation>
</comment>
<evidence type="ECO:0000256" key="5">
    <source>
        <dbReference type="ARBA" id="ARBA00023136"/>
    </source>
</evidence>
<feature type="compositionally biased region" description="Basic and acidic residues" evidence="6">
    <location>
        <begin position="542"/>
        <end position="554"/>
    </location>
</feature>
<name>A0A8J5X998_DIALT</name>
<feature type="region of interest" description="Disordered" evidence="6">
    <location>
        <begin position="196"/>
        <end position="248"/>
    </location>
</feature>
<feature type="compositionally biased region" description="Basic and acidic residues" evidence="6">
    <location>
        <begin position="200"/>
        <end position="241"/>
    </location>
</feature>
<feature type="transmembrane region" description="Helical" evidence="7">
    <location>
        <begin position="485"/>
        <end position="504"/>
    </location>
</feature>
<keyword evidence="4 7" id="KW-1133">Transmembrane helix</keyword>
<dbReference type="GO" id="GO:0016020">
    <property type="term" value="C:membrane"/>
    <property type="evidence" value="ECO:0007669"/>
    <property type="project" value="UniProtKB-SubCell"/>
</dbReference>
<dbReference type="Pfam" id="PF12832">
    <property type="entry name" value="MFS_1_like"/>
    <property type="match status" value="1"/>
</dbReference>
<keyword evidence="3 7" id="KW-0812">Transmembrane</keyword>
<sequence>MDPERISPRAASALYAALFLFTAAPGRFSAPMYADLGLSNAQVGAVLAAGAVAALVARSAVTVAFDRLGGGGRAARLVLVFGTVGCSLSTLACGAGRVRPLPAWWATASRVASDCSLAPMHTILNAYTIRCLPDKREWGRSRLWGAVTWGLLNAALLGPAIDRFGAAEALAVANLVTGVLLIGVVLALLPGQCGAAGGADEPRPPARSPDALELRPADDTAAPRDAADDAARARAAADARAWRPRGAGRSAPAYAQLLPSGAETDGGADEMGARPLGLPACAAPAGCDVAPVPAHGRARARRDAITRAAAVGRGGGACALCVADGGASLAFFTLMVFFGAGTALVEGLVFLYWAQVLGASATLCGVSVLVTVSCEIPLFVASRYLVTVFSPRALIAGACIAFTSRVTAYALLPSGQAWLLLLCEPLHGVTYSLGQLGAVHYVAALAANGPHQASAQGLAESLRALGGIGANGLGGLAMDSLGARALYGTSAACVGLALSAYLLATCCTPGSRAGQPCERAHAAGDGEGDAATSGAVCGAGAADERGETGRRTADADATTAGAEGTATASRPPGRSESTVELVPRATAGTQGHQNQL</sequence>
<evidence type="ECO:0000259" key="8">
    <source>
        <dbReference type="Pfam" id="PF12832"/>
    </source>
</evidence>
<proteinExistence type="inferred from homology"/>
<dbReference type="PANTHER" id="PTHR16172:SF41">
    <property type="entry name" value="MAJOR FACILITATOR SUPERFAMILY DOMAIN-CONTAINING PROTEIN 6-LIKE"/>
    <property type="match status" value="1"/>
</dbReference>
<feature type="transmembrane region" description="Helical" evidence="7">
    <location>
        <begin position="77"/>
        <end position="97"/>
    </location>
</feature>
<evidence type="ECO:0000313" key="9">
    <source>
        <dbReference type="EMBL" id="KAG8461191.1"/>
    </source>
</evidence>
<dbReference type="EMBL" id="JAGTXO010000027">
    <property type="protein sequence ID" value="KAG8461191.1"/>
    <property type="molecule type" value="Genomic_DNA"/>
</dbReference>
<dbReference type="Gene3D" id="1.20.1250.20">
    <property type="entry name" value="MFS general substrate transporter like domains"/>
    <property type="match status" value="2"/>
</dbReference>
<feature type="compositionally biased region" description="Low complexity" evidence="6">
    <location>
        <begin position="555"/>
        <end position="568"/>
    </location>
</feature>
<feature type="domain" description="Major facilitator superfamily associated" evidence="8">
    <location>
        <begin position="34"/>
        <end position="487"/>
    </location>
</feature>
<comment type="caution">
    <text evidence="9">The sequence shown here is derived from an EMBL/GenBank/DDBJ whole genome shotgun (WGS) entry which is preliminary data.</text>
</comment>
<evidence type="ECO:0000256" key="3">
    <source>
        <dbReference type="ARBA" id="ARBA00022692"/>
    </source>
</evidence>
<feature type="compositionally biased region" description="Polar residues" evidence="6">
    <location>
        <begin position="587"/>
        <end position="596"/>
    </location>
</feature>
<keyword evidence="10" id="KW-1185">Reference proteome</keyword>
<dbReference type="InterPro" id="IPR024989">
    <property type="entry name" value="MFS_assoc_dom"/>
</dbReference>
<feature type="transmembrane region" description="Helical" evidence="7">
    <location>
        <begin position="393"/>
        <end position="412"/>
    </location>
</feature>